<gene>
    <name evidence="2" type="ORF">JJB79_09480</name>
</gene>
<dbReference type="InterPro" id="IPR010982">
    <property type="entry name" value="Lambda_DNA-bd_dom_sf"/>
</dbReference>
<dbReference type="Gene3D" id="3.30.450.180">
    <property type="match status" value="1"/>
</dbReference>
<reference evidence="2 3" key="1">
    <citation type="submission" date="2021-01" db="EMBL/GenBank/DDBJ databases">
        <title>Complete genome sequence of Pantoea eucrina OB49, a heavy metal tolerant bacterium with PGPR potential isolated from wheat in Algeria.</title>
        <authorList>
            <person name="Lekired A."/>
            <person name="Ouzari I.H."/>
        </authorList>
    </citation>
    <scope>NUCLEOTIDE SEQUENCE [LARGE SCALE GENOMIC DNA]</scope>
    <source>
        <strain evidence="2 3">OB49</strain>
    </source>
</reference>
<evidence type="ECO:0000313" key="3">
    <source>
        <dbReference type="Proteomes" id="UP000809137"/>
    </source>
</evidence>
<dbReference type="PANTHER" id="PTHR35010">
    <property type="entry name" value="BLL4672 PROTEIN-RELATED"/>
    <property type="match status" value="1"/>
</dbReference>
<dbReference type="PANTHER" id="PTHR35010:SF2">
    <property type="entry name" value="BLL4672 PROTEIN"/>
    <property type="match status" value="1"/>
</dbReference>
<dbReference type="Pfam" id="PF13560">
    <property type="entry name" value="HTH_31"/>
    <property type="match status" value="1"/>
</dbReference>
<dbReference type="CDD" id="cd00093">
    <property type="entry name" value="HTH_XRE"/>
    <property type="match status" value="1"/>
</dbReference>
<name>A0ABS1Z5U0_9GAMM</name>
<comment type="caution">
    <text evidence="2">The sequence shown here is derived from an EMBL/GenBank/DDBJ whole genome shotgun (WGS) entry which is preliminary data.</text>
</comment>
<dbReference type="RefSeq" id="WP_052246563.1">
    <property type="nucleotide sequence ID" value="NZ_CP083450.1"/>
</dbReference>
<dbReference type="SMART" id="SM00530">
    <property type="entry name" value="HTH_XRE"/>
    <property type="match status" value="1"/>
</dbReference>
<proteinExistence type="predicted"/>
<dbReference type="Pfam" id="PF17765">
    <property type="entry name" value="MLTR_LBD"/>
    <property type="match status" value="1"/>
</dbReference>
<dbReference type="SUPFAM" id="SSF47413">
    <property type="entry name" value="lambda repressor-like DNA-binding domains"/>
    <property type="match status" value="1"/>
</dbReference>
<sequence>MSIQPAVKYAEKEVHTNRKLLGAFLRSRRENLDPVRLGLPRMRQRRTPGLRREEVAQLADVGVTWYTWLEQGRDIKASLKTLTAIASALQCNDVETQHLFSLAGHKLPALQVAACCKLAEHNQQMLDAIQLPAIIETPRFDIIGYNAAWCALMGIDLASVEAEDRNCIWLAFNHPGWRGMIRDWDEVMPQMVAMFRGQMGEHLGDPHWESFLTRLINSSDEFAQTWQRYELGKVENRIKRFWRAETGEFTLRQNNWWSASRNGDRLLVYVPADETSAAALEKLIAGYQALRSTNALI</sequence>
<dbReference type="GeneID" id="84693263"/>
<dbReference type="Proteomes" id="UP000809137">
    <property type="component" value="Unassembled WGS sequence"/>
</dbReference>
<dbReference type="InterPro" id="IPR001387">
    <property type="entry name" value="Cro/C1-type_HTH"/>
</dbReference>
<feature type="domain" description="HTH cro/C1-type" evidence="1">
    <location>
        <begin position="24"/>
        <end position="96"/>
    </location>
</feature>
<evidence type="ECO:0000313" key="2">
    <source>
        <dbReference type="EMBL" id="MBM0747647.1"/>
    </source>
</evidence>
<dbReference type="Gene3D" id="1.10.260.40">
    <property type="entry name" value="lambda repressor-like DNA-binding domains"/>
    <property type="match status" value="1"/>
</dbReference>
<evidence type="ECO:0000259" key="1">
    <source>
        <dbReference type="SMART" id="SM00530"/>
    </source>
</evidence>
<dbReference type="EMBL" id="JAFCXS010000005">
    <property type="protein sequence ID" value="MBM0747647.1"/>
    <property type="molecule type" value="Genomic_DNA"/>
</dbReference>
<keyword evidence="3" id="KW-1185">Reference proteome</keyword>
<organism evidence="2 3">
    <name type="scientific">Pantoea eucrina</name>
    <dbReference type="NCBI Taxonomy" id="472693"/>
    <lineage>
        <taxon>Bacteria</taxon>
        <taxon>Pseudomonadati</taxon>
        <taxon>Pseudomonadota</taxon>
        <taxon>Gammaproteobacteria</taxon>
        <taxon>Enterobacterales</taxon>
        <taxon>Erwiniaceae</taxon>
        <taxon>Pantoea</taxon>
    </lineage>
</organism>
<accession>A0ABS1Z5U0</accession>
<protein>
    <submittedName>
        <fullName evidence="2">Helix-turn-helix domain-containing protein</fullName>
    </submittedName>
</protein>
<dbReference type="InterPro" id="IPR041413">
    <property type="entry name" value="MLTR_LBD"/>
</dbReference>